<protein>
    <submittedName>
        <fullName evidence="2">HNH nuclease</fullName>
    </submittedName>
</protein>
<accession>Q2IIM7</accession>
<proteinExistence type="predicted"/>
<gene>
    <name evidence="2" type="ordered locus">Adeh_1738</name>
</gene>
<evidence type="ECO:0000313" key="3">
    <source>
        <dbReference type="Proteomes" id="UP000001935"/>
    </source>
</evidence>
<sequence>MSDARATPRGVDANVRQEIQPLDCPPGLEALAAQAWVLEVPRPTERRFVLRPEAAELIDGLLAWVARGAGALDVALGRGLRAIEKAGGPLRLGYSSLGDYARERLGLPESTSRRLARLSAGLDERPLLDAAVRAGEVTLRKAQAVLGVARGPDEERWVARARVETVRALAVAVRDEASGGRGTADVGEAAERLVPLELEISEPDRAALREALSLAGASLGATAQPWQRLEAICQEYLGSHPEPERLRLEDLDPEAAAAAAGALEGAPWGRGSEWWDAARLALEQETERWSYLERLEPLPAPELGDALAPGDVHALDARLREWAAMRTRWDALVGHLGLLMRTLGLWREAGFASFGHYCAERLGMSLRAVEQRIALERRLYELPPLRAALAEGRVSYGKAVVIASAADEDTVEAWIARAETTPCAALRREAEAAEDAQMCSRRAWKARLPAGVVELLDAALGAARLAAGSRVRDGECLGIIARHFIDTWKPLLRGRRTRARRVLERDGGRCLVPGCTRAADHAHHVWQRARGGPDEPWNLASLCAPHHLVAVHGGFLRVRGRAPHALVWKFPGSGSGPGSGPG</sequence>
<feature type="domain" description="HNH nuclease" evidence="1">
    <location>
        <begin position="498"/>
        <end position="548"/>
    </location>
</feature>
<dbReference type="EMBL" id="CP000251">
    <property type="protein sequence ID" value="ABC81511.1"/>
    <property type="molecule type" value="Genomic_DNA"/>
</dbReference>
<dbReference type="eggNOG" id="COG1403">
    <property type="taxonomic scope" value="Bacteria"/>
</dbReference>
<dbReference type="SMART" id="SM00507">
    <property type="entry name" value="HNHc"/>
    <property type="match status" value="1"/>
</dbReference>
<organism evidence="2 3">
    <name type="scientific">Anaeromyxobacter dehalogenans (strain 2CP-C)</name>
    <dbReference type="NCBI Taxonomy" id="290397"/>
    <lineage>
        <taxon>Bacteria</taxon>
        <taxon>Pseudomonadati</taxon>
        <taxon>Myxococcota</taxon>
        <taxon>Myxococcia</taxon>
        <taxon>Myxococcales</taxon>
        <taxon>Cystobacterineae</taxon>
        <taxon>Anaeromyxobacteraceae</taxon>
        <taxon>Anaeromyxobacter</taxon>
    </lineage>
</organism>
<reference evidence="2 3" key="1">
    <citation type="submission" date="2006-01" db="EMBL/GenBank/DDBJ databases">
        <title>Complete sequence of Anaeromyxobacter dehalogenans 2CP-C.</title>
        <authorList>
            <consortium name="US DOE Joint Genome Institute"/>
            <person name="Copeland A."/>
            <person name="Lucas S."/>
            <person name="Lapidus A."/>
            <person name="Barry K."/>
            <person name="Detter J.C."/>
            <person name="Glavina T."/>
            <person name="Hammon N."/>
            <person name="Israni S."/>
            <person name="Pitluck S."/>
            <person name="Brettin T."/>
            <person name="Bruce D."/>
            <person name="Han C."/>
            <person name="Tapia R."/>
            <person name="Gilna P."/>
            <person name="Kiss H."/>
            <person name="Schmutz J."/>
            <person name="Larimer F."/>
            <person name="Land M."/>
            <person name="Kyrpides N."/>
            <person name="Anderson I."/>
            <person name="Sanford R.A."/>
            <person name="Ritalahti K.M."/>
            <person name="Thomas H.S."/>
            <person name="Kirby J.R."/>
            <person name="Zhulin I.B."/>
            <person name="Loeffler F.E."/>
            <person name="Richardson P."/>
        </authorList>
    </citation>
    <scope>NUCLEOTIDE SEQUENCE [LARGE SCALE GENOMIC DNA]</scope>
    <source>
        <strain evidence="2 3">2CP-C</strain>
    </source>
</reference>
<name>Q2IIM7_ANADE</name>
<dbReference type="InterPro" id="IPR003615">
    <property type="entry name" value="HNH_nuc"/>
</dbReference>
<evidence type="ECO:0000313" key="2">
    <source>
        <dbReference type="EMBL" id="ABC81511.1"/>
    </source>
</evidence>
<dbReference type="CDD" id="cd00085">
    <property type="entry name" value="HNHc"/>
    <property type="match status" value="1"/>
</dbReference>
<dbReference type="AlphaFoldDB" id="Q2IIM7"/>
<dbReference type="HOGENOM" id="CLU_493190_0_0_7"/>
<dbReference type="Proteomes" id="UP000001935">
    <property type="component" value="Chromosome"/>
</dbReference>
<evidence type="ECO:0000259" key="1">
    <source>
        <dbReference type="SMART" id="SM00507"/>
    </source>
</evidence>
<dbReference type="KEGG" id="ade:Adeh_1738"/>
<dbReference type="Gene3D" id="1.10.30.50">
    <property type="match status" value="1"/>
</dbReference>